<evidence type="ECO:0000313" key="8">
    <source>
        <dbReference type="Proteomes" id="UP001287356"/>
    </source>
</evidence>
<comment type="caution">
    <text evidence="7">The sequence shown here is derived from an EMBL/GenBank/DDBJ whole genome shotgun (WGS) entry which is preliminary data.</text>
</comment>
<reference evidence="7" key="1">
    <citation type="journal article" date="2023" name="Mol. Phylogenet. Evol.">
        <title>Genome-scale phylogeny and comparative genomics of the fungal order Sordariales.</title>
        <authorList>
            <person name="Hensen N."/>
            <person name="Bonometti L."/>
            <person name="Westerberg I."/>
            <person name="Brannstrom I.O."/>
            <person name="Guillou S."/>
            <person name="Cros-Aarteil S."/>
            <person name="Calhoun S."/>
            <person name="Haridas S."/>
            <person name="Kuo A."/>
            <person name="Mondo S."/>
            <person name="Pangilinan J."/>
            <person name="Riley R."/>
            <person name="LaButti K."/>
            <person name="Andreopoulos B."/>
            <person name="Lipzen A."/>
            <person name="Chen C."/>
            <person name="Yan M."/>
            <person name="Daum C."/>
            <person name="Ng V."/>
            <person name="Clum A."/>
            <person name="Steindorff A."/>
            <person name="Ohm R.A."/>
            <person name="Martin F."/>
            <person name="Silar P."/>
            <person name="Natvig D.O."/>
            <person name="Lalanne C."/>
            <person name="Gautier V."/>
            <person name="Ament-Velasquez S.L."/>
            <person name="Kruys A."/>
            <person name="Hutchinson M.I."/>
            <person name="Powell A.J."/>
            <person name="Barry K."/>
            <person name="Miller A.N."/>
            <person name="Grigoriev I.V."/>
            <person name="Debuchy R."/>
            <person name="Gladieux P."/>
            <person name="Hiltunen Thoren M."/>
            <person name="Johannesson H."/>
        </authorList>
    </citation>
    <scope>NUCLEOTIDE SEQUENCE</scope>
    <source>
        <strain evidence="7">CBS 958.72</strain>
    </source>
</reference>
<dbReference type="Proteomes" id="UP001287356">
    <property type="component" value="Unassembled WGS sequence"/>
</dbReference>
<dbReference type="GO" id="GO:0022857">
    <property type="term" value="F:transmembrane transporter activity"/>
    <property type="evidence" value="ECO:0007669"/>
    <property type="project" value="InterPro"/>
</dbReference>
<feature type="transmembrane region" description="Helical" evidence="6">
    <location>
        <begin position="201"/>
        <end position="222"/>
    </location>
</feature>
<dbReference type="EMBL" id="JAULSN010000001">
    <property type="protein sequence ID" value="KAK3383453.1"/>
    <property type="molecule type" value="Genomic_DNA"/>
</dbReference>
<dbReference type="GO" id="GO:0016020">
    <property type="term" value="C:membrane"/>
    <property type="evidence" value="ECO:0007669"/>
    <property type="project" value="UniProtKB-SubCell"/>
</dbReference>
<keyword evidence="3 6" id="KW-1133">Transmembrane helix</keyword>
<evidence type="ECO:0000313" key="7">
    <source>
        <dbReference type="EMBL" id="KAK3383453.1"/>
    </source>
</evidence>
<evidence type="ECO:0000256" key="4">
    <source>
        <dbReference type="ARBA" id="ARBA00023136"/>
    </source>
</evidence>
<keyword evidence="8" id="KW-1185">Reference proteome</keyword>
<feature type="compositionally biased region" description="Low complexity" evidence="5">
    <location>
        <begin position="32"/>
        <end position="53"/>
    </location>
</feature>
<feature type="transmembrane region" description="Helical" evidence="6">
    <location>
        <begin position="294"/>
        <end position="315"/>
    </location>
</feature>
<evidence type="ECO:0000256" key="6">
    <source>
        <dbReference type="SAM" id="Phobius"/>
    </source>
</evidence>
<dbReference type="SUPFAM" id="SSF103473">
    <property type="entry name" value="MFS general substrate transporter"/>
    <property type="match status" value="1"/>
</dbReference>
<protein>
    <submittedName>
        <fullName evidence="7">Major facilitator superfamily domain-containing protein</fullName>
    </submittedName>
</protein>
<feature type="transmembrane region" description="Helical" evidence="6">
    <location>
        <begin position="379"/>
        <end position="404"/>
    </location>
</feature>
<evidence type="ECO:0000256" key="2">
    <source>
        <dbReference type="ARBA" id="ARBA00022692"/>
    </source>
</evidence>
<reference evidence="7" key="2">
    <citation type="submission" date="2023-06" db="EMBL/GenBank/DDBJ databases">
        <authorList>
            <consortium name="Lawrence Berkeley National Laboratory"/>
            <person name="Haridas S."/>
            <person name="Hensen N."/>
            <person name="Bonometti L."/>
            <person name="Westerberg I."/>
            <person name="Brannstrom I.O."/>
            <person name="Guillou S."/>
            <person name="Cros-Aarteil S."/>
            <person name="Calhoun S."/>
            <person name="Kuo A."/>
            <person name="Mondo S."/>
            <person name="Pangilinan J."/>
            <person name="Riley R."/>
            <person name="Labutti K."/>
            <person name="Andreopoulos B."/>
            <person name="Lipzen A."/>
            <person name="Chen C."/>
            <person name="Yanf M."/>
            <person name="Daum C."/>
            <person name="Ng V."/>
            <person name="Clum A."/>
            <person name="Steindorff A."/>
            <person name="Ohm R."/>
            <person name="Martin F."/>
            <person name="Silar P."/>
            <person name="Natvig D."/>
            <person name="Lalanne C."/>
            <person name="Gautier V."/>
            <person name="Ament-Velasquez S.L."/>
            <person name="Kruys A."/>
            <person name="Hutchinson M.I."/>
            <person name="Powell A.J."/>
            <person name="Barry K."/>
            <person name="Miller A.N."/>
            <person name="Grigoriev I.V."/>
            <person name="Debuchy R."/>
            <person name="Gladieux P."/>
            <person name="Thoren M.H."/>
            <person name="Johannesson H."/>
        </authorList>
    </citation>
    <scope>NUCLEOTIDE SEQUENCE</scope>
    <source>
        <strain evidence="7">CBS 958.72</strain>
    </source>
</reference>
<keyword evidence="4 6" id="KW-0472">Membrane</keyword>
<feature type="transmembrane region" description="Helical" evidence="6">
    <location>
        <begin position="545"/>
        <end position="568"/>
    </location>
</feature>
<gene>
    <name evidence="7" type="ORF">B0T24DRAFT_50193</name>
</gene>
<feature type="transmembrane region" description="Helical" evidence="6">
    <location>
        <begin position="228"/>
        <end position="255"/>
    </location>
</feature>
<feature type="transmembrane region" description="Helical" evidence="6">
    <location>
        <begin position="480"/>
        <end position="501"/>
    </location>
</feature>
<dbReference type="InterPro" id="IPR011701">
    <property type="entry name" value="MFS"/>
</dbReference>
<dbReference type="Pfam" id="PF07690">
    <property type="entry name" value="MFS_1"/>
    <property type="match status" value="1"/>
</dbReference>
<evidence type="ECO:0000256" key="5">
    <source>
        <dbReference type="SAM" id="MobiDB-lite"/>
    </source>
</evidence>
<feature type="compositionally biased region" description="Basic and acidic residues" evidence="5">
    <location>
        <begin position="325"/>
        <end position="336"/>
    </location>
</feature>
<proteinExistence type="predicted"/>
<feature type="transmembrane region" description="Helical" evidence="6">
    <location>
        <begin position="454"/>
        <end position="474"/>
    </location>
</feature>
<feature type="transmembrane region" description="Helical" evidence="6">
    <location>
        <begin position="424"/>
        <end position="442"/>
    </location>
</feature>
<feature type="transmembrane region" description="Helical" evidence="6">
    <location>
        <begin position="513"/>
        <end position="533"/>
    </location>
</feature>
<dbReference type="AlphaFoldDB" id="A0AAE0TXQ6"/>
<organism evidence="7 8">
    <name type="scientific">Lasiosphaeria ovina</name>
    <dbReference type="NCBI Taxonomy" id="92902"/>
    <lineage>
        <taxon>Eukaryota</taxon>
        <taxon>Fungi</taxon>
        <taxon>Dikarya</taxon>
        <taxon>Ascomycota</taxon>
        <taxon>Pezizomycotina</taxon>
        <taxon>Sordariomycetes</taxon>
        <taxon>Sordariomycetidae</taxon>
        <taxon>Sordariales</taxon>
        <taxon>Lasiosphaeriaceae</taxon>
        <taxon>Lasiosphaeria</taxon>
    </lineage>
</organism>
<sequence>MTRRDGPGAETVESQAAKSERTPLLITTTSIPADSDYESYPSSSSAAVVSGGSNDPDGSPVDVEVDVDVDVDVDVAAAAIDAERARLRTRVTILSFSIIFLLGTVMGLAMPPLTAMMEALICRAMHPEVDAPPPPDYDPRTGQWAAWDPAVLHDEPICKSADVQGYLAMLRGWVGTLDSMASLLTIVPFGVLSDRLGRRPVIVIASTGLTINLAFVCVVLLAANSIPIWAILMSSACLLIGGGAPTVQAMLFTFLADVVPLAERSTVFFQMGAVFLCSQMTSGPLASVLMARNLWLSIGSGLALLTVANIAVLFYPETLQLRKQAGDDRPAKRSRADSSGSTGASGDLDDRPFSVLALWQRARDSVPEVRDFLVHNKGVVILLLPAIFDYMGGFVVQDLLLQYAAKRYDWSWSKATMLLSIRSASSLATLVVLLPAASWFCLHRLAMAGVAKDLWLARISVACQASGCLVIGLASSGHMLLPALVWVALGSGADSLVRSLLNALVEQHHVGILNTLIAFLEMVGMMVISPLMAKCLSVGVHLGGAWVGLPFFVAAAFYCITATVLYAFRLSRRLSSSQDPLC</sequence>
<feature type="compositionally biased region" description="Low complexity" evidence="5">
    <location>
        <begin position="337"/>
        <end position="346"/>
    </location>
</feature>
<comment type="subcellular location">
    <subcellularLocation>
        <location evidence="1">Membrane</location>
        <topology evidence="1">Multi-pass membrane protein</topology>
    </subcellularLocation>
</comment>
<dbReference type="PANTHER" id="PTHR23507">
    <property type="entry name" value="ZGC:174356"/>
    <property type="match status" value="1"/>
</dbReference>
<feature type="region of interest" description="Disordered" evidence="5">
    <location>
        <begin position="325"/>
        <end position="348"/>
    </location>
</feature>
<accession>A0AAE0TXQ6</accession>
<feature type="region of interest" description="Disordered" evidence="5">
    <location>
        <begin position="1"/>
        <end position="60"/>
    </location>
</feature>
<evidence type="ECO:0000256" key="1">
    <source>
        <dbReference type="ARBA" id="ARBA00004141"/>
    </source>
</evidence>
<keyword evidence="2 6" id="KW-0812">Transmembrane</keyword>
<dbReference type="Gene3D" id="1.20.1250.20">
    <property type="entry name" value="MFS general substrate transporter like domains"/>
    <property type="match status" value="1"/>
</dbReference>
<dbReference type="PANTHER" id="PTHR23507:SF1">
    <property type="entry name" value="FI18259P1-RELATED"/>
    <property type="match status" value="1"/>
</dbReference>
<evidence type="ECO:0000256" key="3">
    <source>
        <dbReference type="ARBA" id="ARBA00022989"/>
    </source>
</evidence>
<dbReference type="InterPro" id="IPR036259">
    <property type="entry name" value="MFS_trans_sf"/>
</dbReference>
<name>A0AAE0TXQ6_9PEZI</name>
<feature type="transmembrane region" description="Helical" evidence="6">
    <location>
        <begin position="91"/>
        <end position="110"/>
    </location>
</feature>